<dbReference type="PANTHER" id="PTHR22595">
    <property type="entry name" value="CHITINASE-RELATED"/>
    <property type="match status" value="1"/>
</dbReference>
<dbReference type="Gene3D" id="3.30.20.10">
    <property type="entry name" value="Endochitinase, domain 2"/>
    <property type="match status" value="1"/>
</dbReference>
<feature type="region of interest" description="Disordered" evidence="3">
    <location>
        <begin position="121"/>
        <end position="142"/>
    </location>
</feature>
<dbReference type="CDD" id="cd00325">
    <property type="entry name" value="chitinase_GH19"/>
    <property type="match status" value="1"/>
</dbReference>
<dbReference type="EMBL" id="VJMH01005788">
    <property type="protein sequence ID" value="KAF0692923.1"/>
    <property type="molecule type" value="Genomic_DNA"/>
</dbReference>
<dbReference type="Gene3D" id="1.10.530.10">
    <property type="match status" value="1"/>
</dbReference>
<evidence type="ECO:0000259" key="4">
    <source>
        <dbReference type="Pfam" id="PF00182"/>
    </source>
</evidence>
<evidence type="ECO:0000313" key="5">
    <source>
        <dbReference type="EMBL" id="KAF0692923.1"/>
    </source>
</evidence>
<gene>
    <name evidence="6" type="primary">Aste57867_16053</name>
    <name evidence="5" type="ORF">As57867_015997</name>
    <name evidence="6" type="ORF">ASTE57867_16053</name>
</gene>
<accession>A0A485L4V5</accession>
<evidence type="ECO:0000313" key="6">
    <source>
        <dbReference type="EMBL" id="VFT92837.1"/>
    </source>
</evidence>
<dbReference type="InterPro" id="IPR023346">
    <property type="entry name" value="Lysozyme-like_dom_sf"/>
</dbReference>
<dbReference type="Proteomes" id="UP000332933">
    <property type="component" value="Unassembled WGS sequence"/>
</dbReference>
<dbReference type="FunFam" id="3.30.20.10:FF:000001">
    <property type="entry name" value="Endochitinase (Chitinase)"/>
    <property type="match status" value="1"/>
</dbReference>
<keyword evidence="2" id="KW-1015">Disulfide bond</keyword>
<feature type="domain" description="Glycoside hydrolase family 19 catalytic" evidence="4">
    <location>
        <begin position="229"/>
        <end position="340"/>
    </location>
</feature>
<feature type="compositionally biased region" description="Polar residues" evidence="3">
    <location>
        <begin position="124"/>
        <end position="135"/>
    </location>
</feature>
<proteinExistence type="predicted"/>
<dbReference type="OrthoDB" id="5985073at2759"/>
<reference evidence="6 7" key="1">
    <citation type="submission" date="2019-03" db="EMBL/GenBank/DDBJ databases">
        <authorList>
            <person name="Gaulin E."/>
            <person name="Dumas B."/>
        </authorList>
    </citation>
    <scope>NUCLEOTIDE SEQUENCE [LARGE SCALE GENOMIC DNA]</scope>
    <source>
        <strain evidence="6">CBS 568.67</strain>
    </source>
</reference>
<dbReference type="InterPro" id="IPR000726">
    <property type="entry name" value="Glyco_hydro_19_cat"/>
</dbReference>
<evidence type="ECO:0000256" key="1">
    <source>
        <dbReference type="ARBA" id="ARBA00022821"/>
    </source>
</evidence>
<name>A0A485L4V5_9STRA</name>
<evidence type="ECO:0000256" key="2">
    <source>
        <dbReference type="ARBA" id="ARBA00023157"/>
    </source>
</evidence>
<dbReference type="SUPFAM" id="SSF53955">
    <property type="entry name" value="Lysozyme-like"/>
    <property type="match status" value="1"/>
</dbReference>
<evidence type="ECO:0000256" key="3">
    <source>
        <dbReference type="SAM" id="MobiDB-lite"/>
    </source>
</evidence>
<dbReference type="PANTHER" id="PTHR22595:SF79">
    <property type="entry name" value="CHITINASE 12"/>
    <property type="match status" value="1"/>
</dbReference>
<reference evidence="5" key="2">
    <citation type="submission" date="2019-06" db="EMBL/GenBank/DDBJ databases">
        <title>Genomics analysis of Aphanomyces spp. identifies a new class of oomycete effector associated with host adaptation.</title>
        <authorList>
            <person name="Gaulin E."/>
        </authorList>
    </citation>
    <scope>NUCLEOTIDE SEQUENCE</scope>
    <source>
        <strain evidence="5">CBS 578.67</strain>
    </source>
</reference>
<keyword evidence="1" id="KW-0611">Plant defense</keyword>
<dbReference type="GO" id="GO:0006032">
    <property type="term" value="P:chitin catabolic process"/>
    <property type="evidence" value="ECO:0007669"/>
    <property type="project" value="InterPro"/>
</dbReference>
<protein>
    <submittedName>
        <fullName evidence="6">Aste57867_16053 protein</fullName>
    </submittedName>
</protein>
<sequence>MERIWLLRLSFQEREYMNDLGLNAPHDLVRGGALRRVMLKAVHREGEDCRLDNRQGIKVAILVGKTRSHERYMIISPLSSSSYELIHEGYSESVKLTLSKYLSTLSVYHVDSLGVSAREKHFEQSSLDSPTSQPHGRSRSAAQRQLRQLHQLYYAPVQACFVGWTQTNALKCRPTRGVGQMLFPNVARPLLNRPLRAMPPNPRLQAMPLGRKPPHRLTQQRSWQIFPNALPIYKYENFVAMAAKYPAFANMGDADFDRRKVAAFRGQISLESGDLQYVEEINKSDYNCQASADYPCAAGKQYYGRGPIQLSWNYNYKDFGMAFGFDLVSSPELIATNADLVWYSLVVLERPQVERQYPRCCGQAWWICQDHLHHQRWLGVWCEPAEP</sequence>
<evidence type="ECO:0000313" key="7">
    <source>
        <dbReference type="Proteomes" id="UP000332933"/>
    </source>
</evidence>
<dbReference type="GO" id="GO:0004568">
    <property type="term" value="F:chitinase activity"/>
    <property type="evidence" value="ECO:0007669"/>
    <property type="project" value="InterPro"/>
</dbReference>
<dbReference type="GO" id="GO:0006952">
    <property type="term" value="P:defense response"/>
    <property type="evidence" value="ECO:0007669"/>
    <property type="project" value="UniProtKB-KW"/>
</dbReference>
<keyword evidence="7" id="KW-1185">Reference proteome</keyword>
<organism evidence="6 7">
    <name type="scientific">Aphanomyces stellatus</name>
    <dbReference type="NCBI Taxonomy" id="120398"/>
    <lineage>
        <taxon>Eukaryota</taxon>
        <taxon>Sar</taxon>
        <taxon>Stramenopiles</taxon>
        <taxon>Oomycota</taxon>
        <taxon>Saprolegniomycetes</taxon>
        <taxon>Saprolegniales</taxon>
        <taxon>Verrucalvaceae</taxon>
        <taxon>Aphanomyces</taxon>
    </lineage>
</organism>
<dbReference type="GO" id="GO:0016998">
    <property type="term" value="P:cell wall macromolecule catabolic process"/>
    <property type="evidence" value="ECO:0007669"/>
    <property type="project" value="InterPro"/>
</dbReference>
<dbReference type="EMBL" id="CAADRA010005809">
    <property type="protein sequence ID" value="VFT92837.1"/>
    <property type="molecule type" value="Genomic_DNA"/>
</dbReference>
<dbReference type="AlphaFoldDB" id="A0A485L4V5"/>
<dbReference type="Pfam" id="PF00182">
    <property type="entry name" value="Glyco_hydro_19"/>
    <property type="match status" value="1"/>
</dbReference>